<evidence type="ECO:0000313" key="12">
    <source>
        <dbReference type="Proteomes" id="UP000049983"/>
    </source>
</evidence>
<organism evidence="11 12">
    <name type="scientific">Roseibium album</name>
    <dbReference type="NCBI Taxonomy" id="311410"/>
    <lineage>
        <taxon>Bacteria</taxon>
        <taxon>Pseudomonadati</taxon>
        <taxon>Pseudomonadota</taxon>
        <taxon>Alphaproteobacteria</taxon>
        <taxon>Hyphomicrobiales</taxon>
        <taxon>Stappiaceae</taxon>
        <taxon>Roseibium</taxon>
    </lineage>
</organism>
<evidence type="ECO:0000256" key="8">
    <source>
        <dbReference type="ARBA" id="ARBA00022833"/>
    </source>
</evidence>
<dbReference type="PANTHER" id="PTHR43808:SF31">
    <property type="entry name" value="N-ACETYL-L-CITRULLINE DEACETYLASE"/>
    <property type="match status" value="1"/>
</dbReference>
<dbReference type="GO" id="GO:0008777">
    <property type="term" value="F:acetylornithine deacetylase activity"/>
    <property type="evidence" value="ECO:0007669"/>
    <property type="project" value="UniProtKB-EC"/>
</dbReference>
<evidence type="ECO:0000256" key="9">
    <source>
        <dbReference type="ARBA" id="ARBA00023285"/>
    </source>
</evidence>
<dbReference type="InterPro" id="IPR050072">
    <property type="entry name" value="Peptidase_M20A"/>
</dbReference>
<dbReference type="PANTHER" id="PTHR43808">
    <property type="entry name" value="ACETYLORNITHINE DEACETYLASE"/>
    <property type="match status" value="1"/>
</dbReference>
<name>A0A0M7AEQ6_9HYPH</name>
<dbReference type="Gene3D" id="3.30.70.360">
    <property type="match status" value="1"/>
</dbReference>
<keyword evidence="7 11" id="KW-0378">Hydrolase</keyword>
<evidence type="ECO:0000256" key="7">
    <source>
        <dbReference type="ARBA" id="ARBA00022801"/>
    </source>
</evidence>
<comment type="cofactor">
    <cofactor evidence="1">
        <name>Zn(2+)</name>
        <dbReference type="ChEBI" id="CHEBI:29105"/>
    </cofactor>
</comment>
<keyword evidence="3" id="KW-0963">Cytoplasm</keyword>
<dbReference type="InterPro" id="IPR001261">
    <property type="entry name" value="ArgE/DapE_CS"/>
</dbReference>
<reference evidence="12" key="1">
    <citation type="submission" date="2015-07" db="EMBL/GenBank/DDBJ databases">
        <authorList>
            <person name="Rodrigo-Torres Lidia"/>
            <person name="Arahal R.David."/>
        </authorList>
    </citation>
    <scope>NUCLEOTIDE SEQUENCE [LARGE SCALE GENOMIC DNA]</scope>
    <source>
        <strain evidence="12">CECT 5096</strain>
    </source>
</reference>
<accession>A0A0M7AEQ6</accession>
<evidence type="ECO:0000259" key="10">
    <source>
        <dbReference type="Pfam" id="PF07687"/>
    </source>
</evidence>
<sequence length="389" mass="42066">MNTRYTPREMLEKLISFNTVSDRSNLDLISFVEDYLGEHGIASTRVPDETGTKAALHARIGPAVEGGVVLSAHTDVVPVAGQNWSRDPFTAWESEGRLYGRGSADMKGFAATALSKVPDFLAADLEKPIHIALSYDEEIGCFGAAPLVSDLLAKEPQPSFAIVGEPTNMKVVTGHKGIAVFKTRIRGHPAHSSQLHRGVSAISAAAKLITWLDTRTAENKAAADPDCPFEPPYTTLHSGVIKGGQAHNITAQHCEFATDIRLLPGDSAKAWIDAYQTYIENHVLPDMLEISADCSIDVEHLAYVPGLSEEPDGRAETEVRRLTGDNGRHVVVYATEGGIFQNHGLSTVVCGPGSIDQAHQADEYIELVELDRCATFLDQLLAGLSQKQF</sequence>
<keyword evidence="5" id="KW-0028">Amino-acid biosynthesis</keyword>
<proteinExistence type="inferred from homology"/>
<feature type="domain" description="Peptidase M20 dimerisation" evidence="10">
    <location>
        <begin position="173"/>
        <end position="285"/>
    </location>
</feature>
<dbReference type="InterPro" id="IPR010169">
    <property type="entry name" value="AcOrn-deacetyl"/>
</dbReference>
<dbReference type="CDD" id="cd03894">
    <property type="entry name" value="M20_ArgE"/>
    <property type="match status" value="1"/>
</dbReference>
<dbReference type="Pfam" id="PF07687">
    <property type="entry name" value="M20_dimer"/>
    <property type="match status" value="1"/>
</dbReference>
<dbReference type="GO" id="GO:0006526">
    <property type="term" value="P:L-arginine biosynthetic process"/>
    <property type="evidence" value="ECO:0007669"/>
    <property type="project" value="UniProtKB-KW"/>
</dbReference>
<comment type="similarity">
    <text evidence="2">Belongs to the peptidase M20A family. ArgE subfamily.</text>
</comment>
<evidence type="ECO:0000256" key="2">
    <source>
        <dbReference type="ARBA" id="ARBA00005691"/>
    </source>
</evidence>
<dbReference type="EC" id="3.5.1.16" evidence="11"/>
<keyword evidence="12" id="KW-1185">Reference proteome</keyword>
<dbReference type="GeneID" id="97668893"/>
<evidence type="ECO:0000256" key="3">
    <source>
        <dbReference type="ARBA" id="ARBA00022490"/>
    </source>
</evidence>
<dbReference type="Gene3D" id="3.40.630.10">
    <property type="entry name" value="Zn peptidases"/>
    <property type="match status" value="1"/>
</dbReference>
<dbReference type="SUPFAM" id="SSF55031">
    <property type="entry name" value="Bacterial exopeptidase dimerisation domain"/>
    <property type="match status" value="1"/>
</dbReference>
<dbReference type="STRING" id="311410.LA5095_02616"/>
<protein>
    <submittedName>
        <fullName evidence="11">Acetylornithine deacetylase</fullName>
        <ecNumber evidence="11">3.5.1.16</ecNumber>
    </submittedName>
</protein>
<dbReference type="RefSeq" id="WP_235808773.1">
    <property type="nucleotide sequence ID" value="NZ_CXWA01000002.1"/>
</dbReference>
<keyword evidence="8" id="KW-0862">Zinc</keyword>
<dbReference type="InterPro" id="IPR011650">
    <property type="entry name" value="Peptidase_M20_dimer"/>
</dbReference>
<dbReference type="PROSITE" id="PS00759">
    <property type="entry name" value="ARGE_DAPE_CPG2_2"/>
    <property type="match status" value="1"/>
</dbReference>
<gene>
    <name evidence="11" type="primary">argE_1</name>
    <name evidence="11" type="ORF">LA5096_01472</name>
</gene>
<evidence type="ECO:0000256" key="5">
    <source>
        <dbReference type="ARBA" id="ARBA00022605"/>
    </source>
</evidence>
<dbReference type="EMBL" id="CXWC01000002">
    <property type="protein sequence ID" value="CTQ67423.1"/>
    <property type="molecule type" value="Genomic_DNA"/>
</dbReference>
<dbReference type="SUPFAM" id="SSF53187">
    <property type="entry name" value="Zn-dependent exopeptidases"/>
    <property type="match status" value="1"/>
</dbReference>
<dbReference type="AlphaFoldDB" id="A0A0M7AEQ6"/>
<keyword evidence="9" id="KW-0170">Cobalt</keyword>
<dbReference type="InterPro" id="IPR036264">
    <property type="entry name" value="Bact_exopeptidase_dim_dom"/>
</dbReference>
<keyword evidence="6" id="KW-0479">Metal-binding</keyword>
<dbReference type="NCBIfam" id="TIGR01892">
    <property type="entry name" value="AcOrn-deacetyl"/>
    <property type="match status" value="1"/>
</dbReference>
<dbReference type="InterPro" id="IPR002933">
    <property type="entry name" value="Peptidase_M20"/>
</dbReference>
<evidence type="ECO:0000256" key="4">
    <source>
        <dbReference type="ARBA" id="ARBA00022571"/>
    </source>
</evidence>
<keyword evidence="4" id="KW-0055">Arginine biosynthesis</keyword>
<evidence type="ECO:0000256" key="6">
    <source>
        <dbReference type="ARBA" id="ARBA00022723"/>
    </source>
</evidence>
<dbReference type="NCBIfam" id="NF005710">
    <property type="entry name" value="PRK07522.1"/>
    <property type="match status" value="1"/>
</dbReference>
<evidence type="ECO:0000313" key="11">
    <source>
        <dbReference type="EMBL" id="CTQ67423.1"/>
    </source>
</evidence>
<dbReference type="GO" id="GO:0046872">
    <property type="term" value="F:metal ion binding"/>
    <property type="evidence" value="ECO:0007669"/>
    <property type="project" value="UniProtKB-KW"/>
</dbReference>
<dbReference type="Proteomes" id="UP000049983">
    <property type="component" value="Unassembled WGS sequence"/>
</dbReference>
<evidence type="ECO:0000256" key="1">
    <source>
        <dbReference type="ARBA" id="ARBA00001947"/>
    </source>
</evidence>
<dbReference type="Pfam" id="PF01546">
    <property type="entry name" value="Peptidase_M20"/>
    <property type="match status" value="1"/>
</dbReference>